<dbReference type="Proteomes" id="UP000460718">
    <property type="component" value="Unassembled WGS sequence"/>
</dbReference>
<dbReference type="EMBL" id="QXGC01007092">
    <property type="protein sequence ID" value="KAE9161022.1"/>
    <property type="molecule type" value="Genomic_DNA"/>
</dbReference>
<dbReference type="EMBL" id="QXGF01003502">
    <property type="protein sequence ID" value="KAE8921428.1"/>
    <property type="molecule type" value="Genomic_DNA"/>
</dbReference>
<evidence type="ECO:0000313" key="2">
    <source>
        <dbReference type="EMBL" id="KAE8969475.1"/>
    </source>
</evidence>
<name>A0A6A4ASR5_9STRA</name>
<reference evidence="6 7" key="1">
    <citation type="submission" date="2018-08" db="EMBL/GenBank/DDBJ databases">
        <title>Genomic investigation of the strawberry pathogen Phytophthora fragariae indicates pathogenicity is determined by transcriptional variation in three key races.</title>
        <authorList>
            <person name="Adams T.M."/>
            <person name="Armitage A.D."/>
            <person name="Sobczyk M.K."/>
            <person name="Bates H.J."/>
            <person name="Dunwell J.M."/>
            <person name="Nellist C.F."/>
            <person name="Harrison R.J."/>
        </authorList>
    </citation>
    <scope>NUCLEOTIDE SEQUENCE [LARGE SCALE GENOMIC DNA]</scope>
    <source>
        <strain evidence="5 7">A4</strain>
        <strain evidence="4 10">BC-23</strain>
        <strain evidence="3 8">NOV-5</strain>
        <strain evidence="1 6">NOV-9</strain>
        <strain evidence="2 9">SCRP245</strain>
    </source>
</reference>
<dbReference type="EMBL" id="QXFW01003658">
    <property type="protein sequence ID" value="KAE8969475.1"/>
    <property type="molecule type" value="Genomic_DNA"/>
</dbReference>
<dbReference type="Proteomes" id="UP000437068">
    <property type="component" value="Unassembled WGS sequence"/>
</dbReference>
<evidence type="ECO:0000313" key="3">
    <source>
        <dbReference type="EMBL" id="KAE9060772.1"/>
    </source>
</evidence>
<evidence type="ECO:0000313" key="6">
    <source>
        <dbReference type="Proteomes" id="UP000429523"/>
    </source>
</evidence>
<dbReference type="Proteomes" id="UP000429523">
    <property type="component" value="Unassembled WGS sequence"/>
</dbReference>
<proteinExistence type="predicted"/>
<evidence type="ECO:0000313" key="5">
    <source>
        <dbReference type="EMBL" id="KAE9263285.1"/>
    </source>
</evidence>
<comment type="caution">
    <text evidence="5">The sequence shown here is derived from an EMBL/GenBank/DDBJ whole genome shotgun (WGS) entry which is preliminary data.</text>
</comment>
<evidence type="ECO:0000313" key="9">
    <source>
        <dbReference type="Proteomes" id="UP000460718"/>
    </source>
</evidence>
<evidence type="ECO:0000313" key="7">
    <source>
        <dbReference type="Proteomes" id="UP000437068"/>
    </source>
</evidence>
<dbReference type="EMBL" id="QXGA01007205">
    <property type="protein sequence ID" value="KAE9060772.1"/>
    <property type="molecule type" value="Genomic_DNA"/>
</dbReference>
<accession>A0A6A4ASR5</accession>
<dbReference type="Proteomes" id="UP000440732">
    <property type="component" value="Unassembled WGS sequence"/>
</dbReference>
<evidence type="ECO:0000313" key="10">
    <source>
        <dbReference type="Proteomes" id="UP000476176"/>
    </source>
</evidence>
<organism evidence="5 7">
    <name type="scientific">Phytophthora fragariae</name>
    <dbReference type="NCBI Taxonomy" id="53985"/>
    <lineage>
        <taxon>Eukaryota</taxon>
        <taxon>Sar</taxon>
        <taxon>Stramenopiles</taxon>
        <taxon>Oomycota</taxon>
        <taxon>Peronosporomycetes</taxon>
        <taxon>Peronosporales</taxon>
        <taxon>Peronosporaceae</taxon>
        <taxon>Phytophthora</taxon>
    </lineage>
</organism>
<protein>
    <submittedName>
        <fullName evidence="5">Uncharacterized protein</fullName>
    </submittedName>
</protein>
<evidence type="ECO:0000313" key="1">
    <source>
        <dbReference type="EMBL" id="KAE8921428.1"/>
    </source>
</evidence>
<dbReference type="Proteomes" id="UP000476176">
    <property type="component" value="Unassembled WGS sequence"/>
</dbReference>
<evidence type="ECO:0000313" key="8">
    <source>
        <dbReference type="Proteomes" id="UP000440732"/>
    </source>
</evidence>
<sequence length="43" mass="4944">MRTHLLSVVRKEVKSSITKFYPDRILTPSKSLVGRSITEEQVL</sequence>
<dbReference type="EMBL" id="QXGE01007524">
    <property type="protein sequence ID" value="KAE9263285.1"/>
    <property type="molecule type" value="Genomic_DNA"/>
</dbReference>
<gene>
    <name evidence="5" type="ORF">PF001_g31745</name>
    <name evidence="4" type="ORF">PF004_g30973</name>
    <name evidence="3" type="ORF">PF006_g31569</name>
    <name evidence="1" type="ORF">PF009_g28295</name>
    <name evidence="2" type="ORF">PF011_g26787</name>
</gene>
<dbReference type="AlphaFoldDB" id="A0A6A4ASR5"/>
<evidence type="ECO:0000313" key="4">
    <source>
        <dbReference type="EMBL" id="KAE9161022.1"/>
    </source>
</evidence>